<name>A0A9W6MP98_9PROT</name>
<dbReference type="Pfam" id="PF13469">
    <property type="entry name" value="Sulfotransfer_3"/>
    <property type="match status" value="1"/>
</dbReference>
<dbReference type="PANTHER" id="PTHR12788">
    <property type="entry name" value="PROTEIN-TYROSINE SULFOTRANSFERASE 2"/>
    <property type="match status" value="1"/>
</dbReference>
<keyword evidence="3" id="KW-1185">Reference proteome</keyword>
<dbReference type="Gene3D" id="3.40.50.300">
    <property type="entry name" value="P-loop containing nucleotide triphosphate hydrolases"/>
    <property type="match status" value="1"/>
</dbReference>
<dbReference type="EMBL" id="BSFE01000010">
    <property type="protein sequence ID" value="GLK53410.1"/>
    <property type="molecule type" value="Genomic_DNA"/>
</dbReference>
<evidence type="ECO:0000256" key="1">
    <source>
        <dbReference type="ARBA" id="ARBA00022679"/>
    </source>
</evidence>
<sequence length="265" mass="29069">MQYAVGKSPIFIGGAPRSGTTLLRAIVNASRNIVCGPEMRVIPALCHLAEQIETSHLDVLSADYGLDADALNARFAKTIDTLLSPLHARTGARVAEKTPANILHFSQLRRLFPESPLIGIVRDGRDVVASLLSMDWRDNQGRPMAITQDAGAAAELWVRSIESGARMHDDPNYLELRYERLVTDPENEIGRLFDKLGEDEAAKARALDHARHFDRDAGAAESSAERVAQPIDASAIGRWQRDLDDRQLAQIDAVAGRVLRTLGYA</sequence>
<reference evidence="2" key="2">
    <citation type="submission" date="2023-01" db="EMBL/GenBank/DDBJ databases">
        <authorList>
            <person name="Sun Q."/>
            <person name="Evtushenko L."/>
        </authorList>
    </citation>
    <scope>NUCLEOTIDE SEQUENCE</scope>
    <source>
        <strain evidence="2">VKM B-1513</strain>
    </source>
</reference>
<organism evidence="2 3">
    <name type="scientific">Maricaulis virginensis</name>
    <dbReference type="NCBI Taxonomy" id="144022"/>
    <lineage>
        <taxon>Bacteria</taxon>
        <taxon>Pseudomonadati</taxon>
        <taxon>Pseudomonadota</taxon>
        <taxon>Alphaproteobacteria</taxon>
        <taxon>Maricaulales</taxon>
        <taxon>Maricaulaceae</taxon>
        <taxon>Maricaulis</taxon>
    </lineage>
</organism>
<dbReference type="InterPro" id="IPR027417">
    <property type="entry name" value="P-loop_NTPase"/>
</dbReference>
<keyword evidence="1" id="KW-0808">Transferase</keyword>
<dbReference type="Proteomes" id="UP001143486">
    <property type="component" value="Unassembled WGS sequence"/>
</dbReference>
<reference evidence="2" key="1">
    <citation type="journal article" date="2014" name="Int. J. Syst. Evol. Microbiol.">
        <title>Complete genome sequence of Corynebacterium casei LMG S-19264T (=DSM 44701T), isolated from a smear-ripened cheese.</title>
        <authorList>
            <consortium name="US DOE Joint Genome Institute (JGI-PGF)"/>
            <person name="Walter F."/>
            <person name="Albersmeier A."/>
            <person name="Kalinowski J."/>
            <person name="Ruckert C."/>
        </authorList>
    </citation>
    <scope>NUCLEOTIDE SEQUENCE</scope>
    <source>
        <strain evidence="2">VKM B-1513</strain>
    </source>
</reference>
<evidence type="ECO:0000313" key="2">
    <source>
        <dbReference type="EMBL" id="GLK53410.1"/>
    </source>
</evidence>
<accession>A0A9W6MP98</accession>
<dbReference type="SUPFAM" id="SSF52540">
    <property type="entry name" value="P-loop containing nucleoside triphosphate hydrolases"/>
    <property type="match status" value="1"/>
</dbReference>
<protein>
    <submittedName>
        <fullName evidence="2">Sulfotransferase</fullName>
    </submittedName>
</protein>
<dbReference type="GO" id="GO:0008476">
    <property type="term" value="F:protein-tyrosine sulfotransferase activity"/>
    <property type="evidence" value="ECO:0007669"/>
    <property type="project" value="InterPro"/>
</dbReference>
<comment type="caution">
    <text evidence="2">The sequence shown here is derived from an EMBL/GenBank/DDBJ whole genome shotgun (WGS) entry which is preliminary data.</text>
</comment>
<gene>
    <name evidence="2" type="ORF">GCM10017621_29180</name>
</gene>
<dbReference type="PANTHER" id="PTHR12788:SF10">
    <property type="entry name" value="PROTEIN-TYROSINE SULFOTRANSFERASE"/>
    <property type="match status" value="1"/>
</dbReference>
<proteinExistence type="predicted"/>
<dbReference type="RefSeq" id="WP_271187761.1">
    <property type="nucleotide sequence ID" value="NZ_BSFE01000010.1"/>
</dbReference>
<evidence type="ECO:0000313" key="3">
    <source>
        <dbReference type="Proteomes" id="UP001143486"/>
    </source>
</evidence>
<dbReference type="AlphaFoldDB" id="A0A9W6MP98"/>
<dbReference type="InterPro" id="IPR026634">
    <property type="entry name" value="TPST-like"/>
</dbReference>